<proteinExistence type="predicted"/>
<accession>A0A0R1ZW49</accession>
<dbReference type="AlphaFoldDB" id="A0A0R1ZW49"/>
<protein>
    <submittedName>
        <fullName evidence="1">Uncharacterized protein</fullName>
    </submittedName>
</protein>
<dbReference type="InterPro" id="IPR035093">
    <property type="entry name" value="RelE/ParE_toxin_dom_sf"/>
</dbReference>
<name>A0A0R1ZW49_9LACO</name>
<evidence type="ECO:0000313" key="1">
    <source>
        <dbReference type="EMBL" id="KRM55267.1"/>
    </source>
</evidence>
<dbReference type="PATRIC" id="fig|1291052.5.peg.1447"/>
<evidence type="ECO:0000313" key="2">
    <source>
        <dbReference type="Proteomes" id="UP000051679"/>
    </source>
</evidence>
<gene>
    <name evidence="1" type="ORF">FC18_GL001428</name>
</gene>
<organism evidence="1 2">
    <name type="scientific">Lacticaseibacillus sharpeae JCM 1186 = DSM 20505</name>
    <dbReference type="NCBI Taxonomy" id="1291052"/>
    <lineage>
        <taxon>Bacteria</taxon>
        <taxon>Bacillati</taxon>
        <taxon>Bacillota</taxon>
        <taxon>Bacilli</taxon>
        <taxon>Lactobacillales</taxon>
        <taxon>Lactobacillaceae</taxon>
        <taxon>Lacticaseibacillus</taxon>
    </lineage>
</organism>
<keyword evidence="2" id="KW-1185">Reference proteome</keyword>
<sequence length="109" mass="12691">MQFFPEVAEDLAALDHSQIILIDKGFLKLKHQGWNIGKPLVGDLVGFNELKYRKAGLRIIFRRQRNSLQVVEVVVAGRRKDSEVFRLANYRIHNTNEDNLVDERDLDMK</sequence>
<comment type="caution">
    <text evidence="1">The sequence shown here is derived from an EMBL/GenBank/DDBJ whole genome shotgun (WGS) entry which is preliminary data.</text>
</comment>
<dbReference type="Proteomes" id="UP000051679">
    <property type="component" value="Unassembled WGS sequence"/>
</dbReference>
<dbReference type="STRING" id="1291052.FC18_GL001428"/>
<reference evidence="1 2" key="1">
    <citation type="journal article" date="2015" name="Genome Announc.">
        <title>Expanding the biotechnology potential of lactobacilli through comparative genomics of 213 strains and associated genera.</title>
        <authorList>
            <person name="Sun Z."/>
            <person name="Harris H.M."/>
            <person name="McCann A."/>
            <person name="Guo C."/>
            <person name="Argimon S."/>
            <person name="Zhang W."/>
            <person name="Yang X."/>
            <person name="Jeffery I.B."/>
            <person name="Cooney J.C."/>
            <person name="Kagawa T.F."/>
            <person name="Liu W."/>
            <person name="Song Y."/>
            <person name="Salvetti E."/>
            <person name="Wrobel A."/>
            <person name="Rasinkangas P."/>
            <person name="Parkhill J."/>
            <person name="Rea M.C."/>
            <person name="O'Sullivan O."/>
            <person name="Ritari J."/>
            <person name="Douillard F.P."/>
            <person name="Paul Ross R."/>
            <person name="Yang R."/>
            <person name="Briner A.E."/>
            <person name="Felis G.E."/>
            <person name="de Vos W.M."/>
            <person name="Barrangou R."/>
            <person name="Klaenhammer T.R."/>
            <person name="Caufield P.W."/>
            <person name="Cui Y."/>
            <person name="Zhang H."/>
            <person name="O'Toole P.W."/>
        </authorList>
    </citation>
    <scope>NUCLEOTIDE SEQUENCE [LARGE SCALE GENOMIC DNA]</scope>
    <source>
        <strain evidence="1 2">DSM 20505</strain>
    </source>
</reference>
<dbReference type="Gene3D" id="3.30.2310.20">
    <property type="entry name" value="RelE-like"/>
    <property type="match status" value="1"/>
</dbReference>
<dbReference type="EMBL" id="AYYO01000024">
    <property type="protein sequence ID" value="KRM55267.1"/>
    <property type="molecule type" value="Genomic_DNA"/>
</dbReference>
<dbReference type="SUPFAM" id="SSF143011">
    <property type="entry name" value="RelE-like"/>
    <property type="match status" value="1"/>
</dbReference>